<protein>
    <submittedName>
        <fullName evidence="1">Uncharacterized protein</fullName>
    </submittedName>
</protein>
<dbReference type="EMBL" id="MHRI01000030">
    <property type="protein sequence ID" value="OHA20424.1"/>
    <property type="molecule type" value="Genomic_DNA"/>
</dbReference>
<comment type="caution">
    <text evidence="1">The sequence shown here is derived from an EMBL/GenBank/DDBJ whole genome shotgun (WGS) entry which is preliminary data.</text>
</comment>
<dbReference type="AlphaFoldDB" id="A0A1G2M9K9"/>
<proteinExistence type="predicted"/>
<reference evidence="1 2" key="1">
    <citation type="journal article" date="2016" name="Nat. Commun.">
        <title>Thousands of microbial genomes shed light on interconnected biogeochemical processes in an aquifer system.</title>
        <authorList>
            <person name="Anantharaman K."/>
            <person name="Brown C.T."/>
            <person name="Hug L.A."/>
            <person name="Sharon I."/>
            <person name="Castelle C.J."/>
            <person name="Probst A.J."/>
            <person name="Thomas B.C."/>
            <person name="Singh A."/>
            <person name="Wilkins M.J."/>
            <person name="Karaoz U."/>
            <person name="Brodie E.L."/>
            <person name="Williams K.H."/>
            <person name="Hubbard S.S."/>
            <person name="Banfield J.F."/>
        </authorList>
    </citation>
    <scope>NUCLEOTIDE SEQUENCE [LARGE SCALE GENOMIC DNA]</scope>
</reference>
<gene>
    <name evidence="1" type="ORF">A2849_01445</name>
</gene>
<accession>A0A1G2M9K9</accession>
<evidence type="ECO:0000313" key="2">
    <source>
        <dbReference type="Proteomes" id="UP000178121"/>
    </source>
</evidence>
<name>A0A1G2M9K9_9BACT</name>
<organism evidence="1 2">
    <name type="scientific">Candidatus Taylorbacteria bacterium RIFCSPHIGHO2_01_FULL_51_15</name>
    <dbReference type="NCBI Taxonomy" id="1802304"/>
    <lineage>
        <taxon>Bacteria</taxon>
        <taxon>Candidatus Tayloriibacteriota</taxon>
    </lineage>
</organism>
<sequence length="82" mass="9560">MDKRNFVAIAKKFQPVFLRFSRLREARAPKMPSLETRRFIPMPEIEFCENIHIFVDISPLFHTRATHSNVDQGPVCSRSNVS</sequence>
<dbReference type="Proteomes" id="UP000178121">
    <property type="component" value="Unassembled WGS sequence"/>
</dbReference>
<evidence type="ECO:0000313" key="1">
    <source>
        <dbReference type="EMBL" id="OHA20424.1"/>
    </source>
</evidence>